<dbReference type="SUPFAM" id="SSF53335">
    <property type="entry name" value="S-adenosyl-L-methionine-dependent methyltransferases"/>
    <property type="match status" value="1"/>
</dbReference>
<dbReference type="GO" id="GO:0032259">
    <property type="term" value="P:methylation"/>
    <property type="evidence" value="ECO:0007669"/>
    <property type="project" value="UniProtKB-KW"/>
</dbReference>
<dbReference type="GO" id="GO:0003677">
    <property type="term" value="F:DNA binding"/>
    <property type="evidence" value="ECO:0007669"/>
    <property type="project" value="InterPro"/>
</dbReference>
<dbReference type="InterPro" id="IPR002052">
    <property type="entry name" value="DNA_methylase_N6_adenine_CS"/>
</dbReference>
<proteinExistence type="inferred from homology"/>
<evidence type="ECO:0000256" key="3">
    <source>
        <dbReference type="ARBA" id="ARBA00022679"/>
    </source>
</evidence>
<dbReference type="InterPro" id="IPR002941">
    <property type="entry name" value="DNA_methylase_N4/N6"/>
</dbReference>
<evidence type="ECO:0000313" key="5">
    <source>
        <dbReference type="EMBL" id="CEG13578.1"/>
    </source>
</evidence>
<dbReference type="EMBL" id="CCXY01000358">
    <property type="protein sequence ID" value="CEG13578.1"/>
    <property type="molecule type" value="Genomic_DNA"/>
</dbReference>
<comment type="similarity">
    <text evidence="1">Belongs to the N(4)/N(6)-methyltransferase family.</text>
</comment>
<dbReference type="PANTHER" id="PTHR13370:SF3">
    <property type="entry name" value="TRNA (GUANINE(10)-N2)-METHYLTRANSFERASE HOMOLOG"/>
    <property type="match status" value="1"/>
</dbReference>
<keyword evidence="3 5" id="KW-0808">Transferase</keyword>
<dbReference type="GO" id="GO:0009007">
    <property type="term" value="F:site-specific DNA-methyltransferase (adenine-specific) activity"/>
    <property type="evidence" value="ECO:0007669"/>
    <property type="project" value="UniProtKB-EC"/>
</dbReference>
<dbReference type="InterPro" id="IPR029063">
    <property type="entry name" value="SAM-dependent_MTases_sf"/>
</dbReference>
<reference evidence="5" key="1">
    <citation type="submission" date="2014-09" db="EMBL/GenBank/DDBJ databases">
        <authorList>
            <person name="Probst J Alexander"/>
        </authorList>
    </citation>
    <scope>NUCLEOTIDE SEQUENCE</scope>
</reference>
<dbReference type="AlphaFoldDB" id="A0A098EC39"/>
<dbReference type="Pfam" id="PF01555">
    <property type="entry name" value="N6_N4_Mtase"/>
    <property type="match status" value="1"/>
</dbReference>
<gene>
    <name evidence="5" type="ORF">MSIBF_A4200005</name>
</gene>
<accession>A0A098EC39</accession>
<keyword evidence="2 5" id="KW-0489">Methyltransferase</keyword>
<dbReference type="InterPro" id="IPR001091">
    <property type="entry name" value="RM_Methyltransferase"/>
</dbReference>
<dbReference type="GO" id="GO:0005737">
    <property type="term" value="C:cytoplasm"/>
    <property type="evidence" value="ECO:0007669"/>
    <property type="project" value="TreeGrafter"/>
</dbReference>
<protein>
    <submittedName>
        <fullName evidence="5">Modification methylase BabI</fullName>
        <ecNumber evidence="5">2.1.1.72</ecNumber>
    </submittedName>
</protein>
<evidence type="ECO:0000256" key="1">
    <source>
        <dbReference type="ARBA" id="ARBA00006594"/>
    </source>
</evidence>
<name>A0A098EC39_9ZZZZ</name>
<evidence type="ECO:0000256" key="2">
    <source>
        <dbReference type="ARBA" id="ARBA00022603"/>
    </source>
</evidence>
<dbReference type="EC" id="2.1.1.72" evidence="5"/>
<organism evidence="5">
    <name type="scientific">groundwater metagenome</name>
    <dbReference type="NCBI Taxonomy" id="717931"/>
    <lineage>
        <taxon>unclassified sequences</taxon>
        <taxon>metagenomes</taxon>
        <taxon>ecological metagenomes</taxon>
    </lineage>
</organism>
<dbReference type="Gene3D" id="3.40.50.150">
    <property type="entry name" value="Vaccinia Virus protein VP39"/>
    <property type="match status" value="1"/>
</dbReference>
<dbReference type="PROSITE" id="PS00092">
    <property type="entry name" value="N6_MTASE"/>
    <property type="match status" value="1"/>
</dbReference>
<dbReference type="GO" id="GO:0008170">
    <property type="term" value="F:N-methyltransferase activity"/>
    <property type="evidence" value="ECO:0007669"/>
    <property type="project" value="InterPro"/>
</dbReference>
<sequence length="254" mass="29681">MLPQNKIIHGDCVEILKNFPDNSFDLIFADPPYNLQLPENRKLLRENGTEVIPVNDEWDKFESYEEYDNFTENWLKECQRILKPTGTIWVMGMYHNIFRVGKIMQDLGLWFLNDVIWVKIDAMPNFNGRRFTNNHETLIWAVKNKNCKNYTFNNEFLKQTNNGEQMKDTDWVFKICRGSERLKDENGIKAHPTQKPLKLIQQVLLSASNKGDLVLDPFIGSGTTVVVAKALGRNWIGIEKEKKYVDLALERINR</sequence>
<evidence type="ECO:0000259" key="4">
    <source>
        <dbReference type="Pfam" id="PF01555"/>
    </source>
</evidence>
<feature type="domain" description="DNA methylase N-4/N-6" evidence="4">
    <location>
        <begin position="25"/>
        <end position="249"/>
    </location>
</feature>
<dbReference type="PANTHER" id="PTHR13370">
    <property type="entry name" value="RNA METHYLASE-RELATED"/>
    <property type="match status" value="1"/>
</dbReference>
<dbReference type="PRINTS" id="PR00508">
    <property type="entry name" value="S21N4MTFRASE"/>
</dbReference>